<dbReference type="GO" id="GO:0016740">
    <property type="term" value="F:transferase activity"/>
    <property type="evidence" value="ECO:0007669"/>
    <property type="project" value="UniProtKB-KW"/>
</dbReference>
<evidence type="ECO:0000259" key="2">
    <source>
        <dbReference type="PROSITE" id="PS50405"/>
    </source>
</evidence>
<organism evidence="3 4">
    <name type="scientific">Pantoea latae</name>
    <dbReference type="NCBI Taxonomy" id="1964541"/>
    <lineage>
        <taxon>Bacteria</taxon>
        <taxon>Pseudomonadati</taxon>
        <taxon>Pseudomonadota</taxon>
        <taxon>Gammaproteobacteria</taxon>
        <taxon>Enterobacterales</taxon>
        <taxon>Erwiniaceae</taxon>
        <taxon>Pantoea</taxon>
    </lineage>
</organism>
<feature type="domain" description="GST C-terminal" evidence="2">
    <location>
        <begin position="86"/>
        <end position="204"/>
    </location>
</feature>
<dbReference type="SFLD" id="SFLDS00019">
    <property type="entry name" value="Glutathione_Transferase_(cytos"/>
    <property type="match status" value="1"/>
</dbReference>
<gene>
    <name evidence="3" type="ORF">B2J69_06560</name>
</gene>
<dbReference type="InterPro" id="IPR010987">
    <property type="entry name" value="Glutathione-S-Trfase_C-like"/>
</dbReference>
<dbReference type="OrthoDB" id="5508354at2"/>
<dbReference type="InterPro" id="IPR036249">
    <property type="entry name" value="Thioredoxin-like_sf"/>
</dbReference>
<dbReference type="SUPFAM" id="SSF52833">
    <property type="entry name" value="Thioredoxin-like"/>
    <property type="match status" value="1"/>
</dbReference>
<dbReference type="AlphaFoldDB" id="A0A1V9DMU6"/>
<dbReference type="Gene3D" id="1.20.1050.10">
    <property type="match status" value="1"/>
</dbReference>
<dbReference type="InterPro" id="IPR040079">
    <property type="entry name" value="Glutathione_S-Trfase"/>
</dbReference>
<dbReference type="Gene3D" id="3.40.30.10">
    <property type="entry name" value="Glutaredoxin"/>
    <property type="match status" value="1"/>
</dbReference>
<dbReference type="EMBL" id="MWUE01000008">
    <property type="protein sequence ID" value="OQP35166.1"/>
    <property type="molecule type" value="Genomic_DNA"/>
</dbReference>
<protein>
    <submittedName>
        <fullName evidence="3">Glutathione S-transferase</fullName>
    </submittedName>
</protein>
<evidence type="ECO:0000313" key="3">
    <source>
        <dbReference type="EMBL" id="OQP35166.1"/>
    </source>
</evidence>
<dbReference type="InterPro" id="IPR004045">
    <property type="entry name" value="Glutathione_S-Trfase_N"/>
</dbReference>
<comment type="caution">
    <text evidence="3">The sequence shown here is derived from an EMBL/GenBank/DDBJ whole genome shotgun (WGS) entry which is preliminary data.</text>
</comment>
<keyword evidence="3" id="KW-0808">Transferase</keyword>
<dbReference type="RefSeq" id="WP_081137563.1">
    <property type="nucleotide sequence ID" value="NZ_MWUE01000008.1"/>
</dbReference>
<dbReference type="Proteomes" id="UP000192769">
    <property type="component" value="Unassembled WGS sequence"/>
</dbReference>
<dbReference type="CDD" id="cd03057">
    <property type="entry name" value="GST_N_Beta"/>
    <property type="match status" value="1"/>
</dbReference>
<sequence length="204" mass="23240">MFTLYGAPGWGSAISELMLCLCDEPYRWVDVSGFDQPGEARDRLLALNPLGQVPTLQHEDGRVLTESAAIALLLADRHPALIPSAGDPQRERFYHWLVWLVANIYPTFTLGDYPQRWTTAGAQELRQRASAHREQGYRWLESQIGDGEYLLGDNITLLDAYLPVLVRWQPREAWFQVNTPKLWAIAQRVKAREALQTVVARNEL</sequence>
<dbReference type="PANTHER" id="PTHR44051:SF8">
    <property type="entry name" value="GLUTATHIONE S-TRANSFERASE GSTA"/>
    <property type="match status" value="1"/>
</dbReference>
<dbReference type="PROSITE" id="PS50404">
    <property type="entry name" value="GST_NTER"/>
    <property type="match status" value="1"/>
</dbReference>
<name>A0A1V9DMU6_9GAMM</name>
<dbReference type="SUPFAM" id="SSF47616">
    <property type="entry name" value="GST C-terminal domain-like"/>
    <property type="match status" value="1"/>
</dbReference>
<dbReference type="Pfam" id="PF13409">
    <property type="entry name" value="GST_N_2"/>
    <property type="match status" value="1"/>
</dbReference>
<reference evidence="3 4" key="1">
    <citation type="submission" date="2017-02" db="EMBL/GenBank/DDBJ databases">
        <title>Whole genome shotgun sequence of Pantoea agglomerans strain AS1 isolated from a cycad, Zamia floridana in Central Florida, USA.</title>
        <authorList>
            <person name="Lata P."/>
            <person name="Govindarajan S."/>
            <person name="Qi F."/>
            <person name="Li J.-L."/>
            <person name="Maurya S.K."/>
            <person name="Sahoo M.K."/>
        </authorList>
    </citation>
    <scope>NUCLEOTIDE SEQUENCE [LARGE SCALE GENOMIC DNA]</scope>
    <source>
        <strain evidence="3 4">AS1</strain>
    </source>
</reference>
<dbReference type="PROSITE" id="PS50405">
    <property type="entry name" value="GST_CTER"/>
    <property type="match status" value="1"/>
</dbReference>
<evidence type="ECO:0000313" key="4">
    <source>
        <dbReference type="Proteomes" id="UP000192769"/>
    </source>
</evidence>
<feature type="domain" description="GST N-terminal" evidence="1">
    <location>
        <begin position="1"/>
        <end position="82"/>
    </location>
</feature>
<evidence type="ECO:0000259" key="1">
    <source>
        <dbReference type="PROSITE" id="PS50404"/>
    </source>
</evidence>
<proteinExistence type="predicted"/>
<accession>A0A1V9DMU6</accession>
<dbReference type="InterPro" id="IPR036282">
    <property type="entry name" value="Glutathione-S-Trfase_C_sf"/>
</dbReference>
<dbReference type="PANTHER" id="PTHR44051">
    <property type="entry name" value="GLUTATHIONE S-TRANSFERASE-RELATED"/>
    <property type="match status" value="1"/>
</dbReference>
<keyword evidence="4" id="KW-1185">Reference proteome</keyword>